<evidence type="ECO:0000256" key="5">
    <source>
        <dbReference type="ARBA" id="ARBA00022692"/>
    </source>
</evidence>
<dbReference type="GO" id="GO:0050291">
    <property type="term" value="F:sphingosine N-acyltransferase activity"/>
    <property type="evidence" value="ECO:0007669"/>
    <property type="project" value="InterPro"/>
</dbReference>
<evidence type="ECO:0000256" key="2">
    <source>
        <dbReference type="ARBA" id="ARBA00004760"/>
    </source>
</evidence>
<dbReference type="Gene3D" id="1.10.10.60">
    <property type="entry name" value="Homeodomain-like"/>
    <property type="match status" value="1"/>
</dbReference>
<evidence type="ECO:0000256" key="8">
    <source>
        <dbReference type="ARBA" id="ARBA00023098"/>
    </source>
</evidence>
<keyword evidence="6" id="KW-0256">Endoplasmic reticulum</keyword>
<evidence type="ECO:0000256" key="12">
    <source>
        <dbReference type="PROSITE-ProRule" id="PRU00205"/>
    </source>
</evidence>
<comment type="pathway">
    <text evidence="3">Sphingolipid metabolism.</text>
</comment>
<dbReference type="PROSITE" id="PS50071">
    <property type="entry name" value="HOMEOBOX_2"/>
    <property type="match status" value="1"/>
</dbReference>
<evidence type="ECO:0000259" key="16">
    <source>
        <dbReference type="PROSITE" id="PS50071"/>
    </source>
</evidence>
<keyword evidence="11 13" id="KW-0371">Homeobox</keyword>
<dbReference type="Pfam" id="PF03798">
    <property type="entry name" value="TRAM_LAG1_CLN8"/>
    <property type="match status" value="1"/>
</dbReference>
<feature type="DNA-binding region" description="Homeobox" evidence="11">
    <location>
        <begin position="56"/>
        <end position="98"/>
    </location>
</feature>
<evidence type="ECO:0000256" key="14">
    <source>
        <dbReference type="SAM" id="MobiDB-lite"/>
    </source>
</evidence>
<reference evidence="18" key="1">
    <citation type="submission" date="2023-08" db="EMBL/GenBank/DDBJ databases">
        <authorList>
            <person name="Alioto T."/>
            <person name="Alioto T."/>
            <person name="Gomez Garrido J."/>
        </authorList>
    </citation>
    <scope>NUCLEOTIDE SEQUENCE</scope>
</reference>
<dbReference type="PIRSF" id="PIRSF005225">
    <property type="entry name" value="LAG1_LAC1"/>
    <property type="match status" value="1"/>
</dbReference>
<feature type="compositionally biased region" description="Acidic residues" evidence="14">
    <location>
        <begin position="311"/>
        <end position="322"/>
    </location>
</feature>
<dbReference type="PROSITE" id="PS50922">
    <property type="entry name" value="TLC"/>
    <property type="match status" value="1"/>
</dbReference>
<organism evidence="18 19">
    <name type="scientific">Octopus vulgaris</name>
    <name type="common">Common octopus</name>
    <dbReference type="NCBI Taxonomy" id="6645"/>
    <lineage>
        <taxon>Eukaryota</taxon>
        <taxon>Metazoa</taxon>
        <taxon>Spiralia</taxon>
        <taxon>Lophotrochozoa</taxon>
        <taxon>Mollusca</taxon>
        <taxon>Cephalopoda</taxon>
        <taxon>Coleoidea</taxon>
        <taxon>Octopodiformes</taxon>
        <taxon>Octopoda</taxon>
        <taxon>Incirrata</taxon>
        <taxon>Octopodidae</taxon>
        <taxon>Octopus</taxon>
    </lineage>
</organism>
<feature type="transmembrane region" description="Helical" evidence="15">
    <location>
        <begin position="6"/>
        <end position="26"/>
    </location>
</feature>
<dbReference type="SUPFAM" id="SSF46689">
    <property type="entry name" value="Homeodomain-like"/>
    <property type="match status" value="1"/>
</dbReference>
<evidence type="ECO:0000256" key="1">
    <source>
        <dbReference type="ARBA" id="ARBA00004477"/>
    </source>
</evidence>
<accession>A0AA36FKE5</accession>
<dbReference type="CDD" id="cd00086">
    <property type="entry name" value="homeodomain"/>
    <property type="match status" value="1"/>
</dbReference>
<evidence type="ECO:0000313" key="19">
    <source>
        <dbReference type="Proteomes" id="UP001162480"/>
    </source>
</evidence>
<dbReference type="InterPro" id="IPR001356">
    <property type="entry name" value="HD"/>
</dbReference>
<dbReference type="SMART" id="SM00389">
    <property type="entry name" value="HOX"/>
    <property type="match status" value="1"/>
</dbReference>
<feature type="transmembrane region" description="Helical" evidence="15">
    <location>
        <begin position="109"/>
        <end position="129"/>
    </location>
</feature>
<feature type="compositionally biased region" description="Polar residues" evidence="14">
    <location>
        <begin position="323"/>
        <end position="334"/>
    </location>
</feature>
<gene>
    <name evidence="18" type="ORF">OCTVUL_1B004225</name>
</gene>
<evidence type="ECO:0000259" key="17">
    <source>
        <dbReference type="PROSITE" id="PS50922"/>
    </source>
</evidence>
<comment type="pathway">
    <text evidence="2">Lipid metabolism; sphingolipid metabolism.</text>
</comment>
<keyword evidence="9 12" id="KW-0472">Membrane</keyword>
<dbReference type="InterPro" id="IPR006634">
    <property type="entry name" value="TLC-dom"/>
</dbReference>
<keyword evidence="4" id="KW-0808">Transferase</keyword>
<comment type="catalytic activity">
    <reaction evidence="10">
        <text>sphinganine + octadecanoyl-CoA = N-(octadecanoyl)-sphinganine + CoA + H(+)</text>
        <dbReference type="Rhea" id="RHEA:36547"/>
        <dbReference type="ChEBI" id="CHEBI:15378"/>
        <dbReference type="ChEBI" id="CHEBI:57287"/>
        <dbReference type="ChEBI" id="CHEBI:57394"/>
        <dbReference type="ChEBI" id="CHEBI:57817"/>
        <dbReference type="ChEBI" id="CHEBI:67033"/>
    </reaction>
    <physiologicalReaction direction="left-to-right" evidence="10">
        <dbReference type="Rhea" id="RHEA:36548"/>
    </physiologicalReaction>
</comment>
<name>A0AA36FKE5_OCTVU</name>
<sequence length="334" mass="39681">MYKPQIEDLLWVPVLALALCLTRILFERYIATPIGKSLGIREINHRKPSPCIYLEEAFKKSRTPSHQALESYSKKLDLSVRQIQRWFRLRRNQDKANTLTRFTESCWRFTYYLTILIIGTIILYNKVWFWDSTECWPNYPHQHVPSEIYWYYLVELSYYVGSSLMHFTDVRKKDFWELFIHHIVTMTLMFIAWIQNIIRISCLILLVHDMADPFLEATKMASYSGHRKWCNHLFIVFTIAWYIGRLYIFPFKILYSTLFYAPTVTGMAPIYYLYNGLLGSLQLLHIIWTIIITKILYNRLKTGEIKKDERSESEEAVSDTETETAQKTAVNNCT</sequence>
<evidence type="ECO:0000313" key="18">
    <source>
        <dbReference type="EMBL" id="CAI9742265.1"/>
    </source>
</evidence>
<dbReference type="AlphaFoldDB" id="A0AA36FKE5"/>
<evidence type="ECO:0000256" key="11">
    <source>
        <dbReference type="PROSITE-ProRule" id="PRU00108"/>
    </source>
</evidence>
<feature type="transmembrane region" description="Helical" evidence="15">
    <location>
        <begin position="226"/>
        <end position="244"/>
    </location>
</feature>
<keyword evidence="11 13" id="KW-0238">DNA-binding</keyword>
<keyword evidence="8" id="KW-0443">Lipid metabolism</keyword>
<keyword evidence="19" id="KW-1185">Reference proteome</keyword>
<dbReference type="InterPro" id="IPR009057">
    <property type="entry name" value="Homeodomain-like_sf"/>
</dbReference>
<dbReference type="Pfam" id="PF00046">
    <property type="entry name" value="Homeodomain"/>
    <property type="match status" value="1"/>
</dbReference>
<evidence type="ECO:0000256" key="9">
    <source>
        <dbReference type="ARBA" id="ARBA00023136"/>
    </source>
</evidence>
<evidence type="ECO:0000256" key="3">
    <source>
        <dbReference type="ARBA" id="ARBA00004991"/>
    </source>
</evidence>
<dbReference type="GO" id="GO:0005789">
    <property type="term" value="C:endoplasmic reticulum membrane"/>
    <property type="evidence" value="ECO:0007669"/>
    <property type="project" value="UniProtKB-SubCell"/>
</dbReference>
<dbReference type="InterPro" id="IPR016439">
    <property type="entry name" value="Lag1/Lac1-like"/>
</dbReference>
<evidence type="ECO:0000256" key="6">
    <source>
        <dbReference type="ARBA" id="ARBA00022824"/>
    </source>
</evidence>
<dbReference type="PANTHER" id="PTHR12560:SF0">
    <property type="entry name" value="LD18904P"/>
    <property type="match status" value="1"/>
</dbReference>
<dbReference type="SMART" id="SM00724">
    <property type="entry name" value="TLC"/>
    <property type="match status" value="1"/>
</dbReference>
<evidence type="ECO:0000256" key="4">
    <source>
        <dbReference type="ARBA" id="ARBA00022679"/>
    </source>
</evidence>
<evidence type="ECO:0000256" key="7">
    <source>
        <dbReference type="ARBA" id="ARBA00022989"/>
    </source>
</evidence>
<proteinExistence type="predicted"/>
<keyword evidence="5 12" id="KW-0812">Transmembrane</keyword>
<feature type="region of interest" description="Disordered" evidence="14">
    <location>
        <begin position="308"/>
        <end position="334"/>
    </location>
</feature>
<evidence type="ECO:0000256" key="15">
    <source>
        <dbReference type="SAM" id="Phobius"/>
    </source>
</evidence>
<keyword evidence="11 13" id="KW-0539">Nucleus</keyword>
<evidence type="ECO:0000256" key="13">
    <source>
        <dbReference type="RuleBase" id="RU000682"/>
    </source>
</evidence>
<keyword evidence="7 15" id="KW-1133">Transmembrane helix</keyword>
<dbReference type="EMBL" id="OX597840">
    <property type="protein sequence ID" value="CAI9742265.1"/>
    <property type="molecule type" value="Genomic_DNA"/>
</dbReference>
<dbReference type="GO" id="GO:0046513">
    <property type="term" value="P:ceramide biosynthetic process"/>
    <property type="evidence" value="ECO:0007669"/>
    <property type="project" value="InterPro"/>
</dbReference>
<evidence type="ECO:0000256" key="10">
    <source>
        <dbReference type="ARBA" id="ARBA00049036"/>
    </source>
</evidence>
<feature type="transmembrane region" description="Helical" evidence="15">
    <location>
        <begin position="280"/>
        <end position="297"/>
    </location>
</feature>
<dbReference type="GO" id="GO:0003677">
    <property type="term" value="F:DNA binding"/>
    <property type="evidence" value="ECO:0007669"/>
    <property type="project" value="UniProtKB-UniRule"/>
</dbReference>
<feature type="domain" description="Homeobox" evidence="16">
    <location>
        <begin position="54"/>
        <end position="97"/>
    </location>
</feature>
<feature type="domain" description="TLC" evidence="17">
    <location>
        <begin position="100"/>
        <end position="301"/>
    </location>
</feature>
<protein>
    <submittedName>
        <fullName evidence="18">Ceramide synthase 6</fullName>
    </submittedName>
</protein>
<feature type="transmembrane region" description="Helical" evidence="15">
    <location>
        <begin position="179"/>
        <end position="206"/>
    </location>
</feature>
<comment type="subcellular location">
    <subcellularLocation>
        <location evidence="1">Endoplasmic reticulum membrane</location>
        <topology evidence="1">Multi-pass membrane protein</topology>
    </subcellularLocation>
    <subcellularLocation>
        <location evidence="11 13">Nucleus</location>
    </subcellularLocation>
</comment>
<dbReference type="FunFam" id="1.10.10.60:FF:000020">
    <property type="entry name" value="Ceramide synthase 5"/>
    <property type="match status" value="1"/>
</dbReference>
<dbReference type="Proteomes" id="UP001162480">
    <property type="component" value="Chromosome 27"/>
</dbReference>
<dbReference type="PANTHER" id="PTHR12560">
    <property type="entry name" value="LONGEVITY ASSURANCE FACTOR 1 LAG1"/>
    <property type="match status" value="1"/>
</dbReference>
<dbReference type="GO" id="GO:0005634">
    <property type="term" value="C:nucleus"/>
    <property type="evidence" value="ECO:0007669"/>
    <property type="project" value="UniProtKB-SubCell"/>
</dbReference>